<comment type="caution">
    <text evidence="1">The sequence shown here is derived from an EMBL/GenBank/DDBJ whole genome shotgun (WGS) entry which is preliminary data.</text>
</comment>
<reference evidence="1 2" key="1">
    <citation type="journal article" date="2019" name="Int. J. Syst. Evol. Microbiol.">
        <title>The Global Catalogue of Microorganisms (GCM) 10K type strain sequencing project: providing services to taxonomists for standard genome sequencing and annotation.</title>
        <authorList>
            <consortium name="The Broad Institute Genomics Platform"/>
            <consortium name="The Broad Institute Genome Sequencing Center for Infectious Disease"/>
            <person name="Wu L."/>
            <person name="Ma J."/>
        </authorList>
    </citation>
    <scope>NUCLEOTIDE SEQUENCE [LARGE SCALE GENOMIC DNA]</scope>
    <source>
        <strain evidence="1 2">PSR21</strain>
    </source>
</reference>
<proteinExistence type="predicted"/>
<sequence length="119" mass="13042">MADKVTVSGGFARRAEGDVMKDTELPDWAGPEYDPKTNRYRVRRTDGDERISVRDALDALESLTDLELADAAEFAGVFDRDEDATTAAGSFRVTVPVDGYRVTITEDAVTLDPRPDGDD</sequence>
<gene>
    <name evidence="1" type="ORF">ACFQPE_05465</name>
</gene>
<keyword evidence="2" id="KW-1185">Reference proteome</keyword>
<evidence type="ECO:0008006" key="3">
    <source>
        <dbReference type="Google" id="ProtNLM"/>
    </source>
</evidence>
<dbReference type="EMBL" id="JBHTBF010000002">
    <property type="protein sequence ID" value="MFC7316243.1"/>
    <property type="molecule type" value="Genomic_DNA"/>
</dbReference>
<dbReference type="AlphaFoldDB" id="A0ABD6A8D7"/>
<protein>
    <recommendedName>
        <fullName evidence="3">Halobacterial output domain-containing protein</fullName>
    </recommendedName>
</protein>
<name>A0ABD6A8D7_9EURY</name>
<accession>A0ABD6A8D7</accession>
<organism evidence="1 2">
    <name type="scientific">Halomarina halobia</name>
    <dbReference type="NCBI Taxonomy" id="3033386"/>
    <lineage>
        <taxon>Archaea</taxon>
        <taxon>Methanobacteriati</taxon>
        <taxon>Methanobacteriota</taxon>
        <taxon>Stenosarchaea group</taxon>
        <taxon>Halobacteria</taxon>
        <taxon>Halobacteriales</taxon>
        <taxon>Natronomonadaceae</taxon>
        <taxon>Halomarina</taxon>
    </lineage>
</organism>
<evidence type="ECO:0000313" key="1">
    <source>
        <dbReference type="EMBL" id="MFC7316243.1"/>
    </source>
</evidence>
<evidence type="ECO:0000313" key="2">
    <source>
        <dbReference type="Proteomes" id="UP001596547"/>
    </source>
</evidence>
<dbReference type="RefSeq" id="WP_276304496.1">
    <property type="nucleotide sequence ID" value="NZ_CP119992.1"/>
</dbReference>
<dbReference type="GeneID" id="79314039"/>
<dbReference type="Proteomes" id="UP001596547">
    <property type="component" value="Unassembled WGS sequence"/>
</dbReference>